<dbReference type="InParanoid" id="A0A2P6N463"/>
<sequence>MDYVLVKTFPVKRTEPKAFDELPVTVLTEQVRQQTGKAATEQTLRSMNSLLLCFCHEILMSDLILLQFPETLATSNSTY</sequence>
<evidence type="ECO:0000313" key="1">
    <source>
        <dbReference type="EMBL" id="PRP78749.1"/>
    </source>
</evidence>
<protein>
    <submittedName>
        <fullName evidence="1">Uncharacterized protein</fullName>
    </submittedName>
</protein>
<reference evidence="1 2" key="1">
    <citation type="journal article" date="2018" name="Genome Biol. Evol.">
        <title>Multiple Roots of Fruiting Body Formation in Amoebozoa.</title>
        <authorList>
            <person name="Hillmann F."/>
            <person name="Forbes G."/>
            <person name="Novohradska S."/>
            <person name="Ferling I."/>
            <person name="Riege K."/>
            <person name="Groth M."/>
            <person name="Westermann M."/>
            <person name="Marz M."/>
            <person name="Spaller T."/>
            <person name="Winckler T."/>
            <person name="Schaap P."/>
            <person name="Glockner G."/>
        </authorList>
    </citation>
    <scope>NUCLEOTIDE SEQUENCE [LARGE SCALE GENOMIC DNA]</scope>
    <source>
        <strain evidence="1 2">Jena</strain>
    </source>
</reference>
<dbReference type="AlphaFoldDB" id="A0A2P6N463"/>
<proteinExistence type="predicted"/>
<evidence type="ECO:0000313" key="2">
    <source>
        <dbReference type="Proteomes" id="UP000241769"/>
    </source>
</evidence>
<organism evidence="1 2">
    <name type="scientific">Planoprotostelium fungivorum</name>
    <dbReference type="NCBI Taxonomy" id="1890364"/>
    <lineage>
        <taxon>Eukaryota</taxon>
        <taxon>Amoebozoa</taxon>
        <taxon>Evosea</taxon>
        <taxon>Variosea</taxon>
        <taxon>Cavosteliida</taxon>
        <taxon>Cavosteliaceae</taxon>
        <taxon>Planoprotostelium</taxon>
    </lineage>
</organism>
<dbReference type="EMBL" id="MDYQ01000208">
    <property type="protein sequence ID" value="PRP78749.1"/>
    <property type="molecule type" value="Genomic_DNA"/>
</dbReference>
<comment type="caution">
    <text evidence="1">The sequence shown here is derived from an EMBL/GenBank/DDBJ whole genome shotgun (WGS) entry which is preliminary data.</text>
</comment>
<dbReference type="Proteomes" id="UP000241769">
    <property type="component" value="Unassembled WGS sequence"/>
</dbReference>
<name>A0A2P6N463_9EUKA</name>
<keyword evidence="2" id="KW-1185">Reference proteome</keyword>
<accession>A0A2P6N463</accession>
<gene>
    <name evidence="1" type="ORF">PROFUN_13327</name>
</gene>